<reference evidence="2 3" key="1">
    <citation type="submission" date="2016-07" db="EMBL/GenBank/DDBJ databases">
        <title>Pervasive Adenine N6-methylation of Active Genes in Fungi.</title>
        <authorList>
            <consortium name="DOE Joint Genome Institute"/>
            <person name="Mondo S.J."/>
            <person name="Dannebaum R.O."/>
            <person name="Kuo R.C."/>
            <person name="Labutti K."/>
            <person name="Haridas S."/>
            <person name="Kuo A."/>
            <person name="Salamov A."/>
            <person name="Ahrendt S.R."/>
            <person name="Lipzen A."/>
            <person name="Sullivan W."/>
            <person name="Andreopoulos W.B."/>
            <person name="Clum A."/>
            <person name="Lindquist E."/>
            <person name="Daum C."/>
            <person name="Ramamoorthy G.K."/>
            <person name="Gryganskyi A."/>
            <person name="Culley D."/>
            <person name="Magnuson J.K."/>
            <person name="James T.Y."/>
            <person name="O'Malley M.A."/>
            <person name="Stajich J.E."/>
            <person name="Spatafora J.W."/>
            <person name="Visel A."/>
            <person name="Grigoriev I.V."/>
        </authorList>
    </citation>
    <scope>NUCLEOTIDE SEQUENCE [LARGE SCALE GENOMIC DNA]</scope>
    <source>
        <strain evidence="2 3">NRRL 1336</strain>
    </source>
</reference>
<comment type="caution">
    <text evidence="2">The sequence shown here is derived from an EMBL/GenBank/DDBJ whole genome shotgun (WGS) entry which is preliminary data.</text>
</comment>
<evidence type="ECO:0000313" key="2">
    <source>
        <dbReference type="EMBL" id="ORZ16280.1"/>
    </source>
</evidence>
<protein>
    <submittedName>
        <fullName evidence="2">Uncharacterized protein</fullName>
    </submittedName>
</protein>
<organism evidence="2 3">
    <name type="scientific">Absidia repens</name>
    <dbReference type="NCBI Taxonomy" id="90262"/>
    <lineage>
        <taxon>Eukaryota</taxon>
        <taxon>Fungi</taxon>
        <taxon>Fungi incertae sedis</taxon>
        <taxon>Mucoromycota</taxon>
        <taxon>Mucoromycotina</taxon>
        <taxon>Mucoromycetes</taxon>
        <taxon>Mucorales</taxon>
        <taxon>Cunninghamellaceae</taxon>
        <taxon>Absidia</taxon>
    </lineage>
</organism>
<feature type="region of interest" description="Disordered" evidence="1">
    <location>
        <begin position="1"/>
        <end position="55"/>
    </location>
</feature>
<dbReference type="Proteomes" id="UP000193560">
    <property type="component" value="Unassembled WGS sequence"/>
</dbReference>
<keyword evidence="3" id="KW-1185">Reference proteome</keyword>
<gene>
    <name evidence="2" type="ORF">BCR42DRAFT_414717</name>
</gene>
<sequence>MANNKIHERAAKRRHSETSSGYTENPPSSRHGRTTTQNVANEKHMTSSRNILGPLTHDVGTEIDVDLDQQQPQESYHIPLASTAHYLSPTVSSLQHYAHDLPPFPPKTRATHASTSISSQRQQQQQLSQDTDEVAEDQHDQQTYLRTTEQDQQVIGYNQQLNIENEMKLYARYLQWEWVALEMEKIIKGLKIPIQEQLLEAKNICTGAMLSSNGKDYLKEWETTYLLPIQEDVDLLEAKGLDAHVADSCLMKFETAIFQFNRIRQKLPETTYRTHLSLLQDSFHYIHEIYKDKVNISYAFLVNSI</sequence>
<dbReference type="EMBL" id="MCGE01000011">
    <property type="protein sequence ID" value="ORZ16280.1"/>
    <property type="molecule type" value="Genomic_DNA"/>
</dbReference>
<dbReference type="AlphaFoldDB" id="A0A1X2IGU7"/>
<evidence type="ECO:0000256" key="1">
    <source>
        <dbReference type="SAM" id="MobiDB-lite"/>
    </source>
</evidence>
<name>A0A1X2IGU7_9FUNG</name>
<dbReference type="OrthoDB" id="2290892at2759"/>
<feature type="compositionally biased region" description="Polar residues" evidence="1">
    <location>
        <begin position="18"/>
        <end position="40"/>
    </location>
</feature>
<accession>A0A1X2IGU7</accession>
<feature type="compositionally biased region" description="Low complexity" evidence="1">
    <location>
        <begin position="114"/>
        <end position="129"/>
    </location>
</feature>
<feature type="region of interest" description="Disordered" evidence="1">
    <location>
        <begin position="97"/>
        <end position="140"/>
    </location>
</feature>
<evidence type="ECO:0000313" key="3">
    <source>
        <dbReference type="Proteomes" id="UP000193560"/>
    </source>
</evidence>
<proteinExistence type="predicted"/>